<gene>
    <name evidence="3" type="ORF">CINCED_3A014048</name>
</gene>
<feature type="domain" description="FP protein C-terminal" evidence="2">
    <location>
        <begin position="113"/>
        <end position="146"/>
    </location>
</feature>
<dbReference type="InterPro" id="IPR057251">
    <property type="entry name" value="FP_C"/>
</dbReference>
<protein>
    <recommendedName>
        <fullName evidence="2">FP protein C-terminal domain-containing protein</fullName>
    </recommendedName>
</protein>
<dbReference type="EMBL" id="CABPRJ010000004">
    <property type="protein sequence ID" value="VVC24636.1"/>
    <property type="molecule type" value="Genomic_DNA"/>
</dbReference>
<feature type="coiled-coil region" evidence="1">
    <location>
        <begin position="5"/>
        <end position="32"/>
    </location>
</feature>
<sequence>MVIVIKDIEEENKVLKEQNNKLKYEVTTLDKRVPEVNNEDCVEAVVSIPESVGVKANILKAFRIFSKIENNGRSIDLLEQEIYDGQCKETKTNMKIFYNNWSDDKIYMNNSLTQFNRNLFFKAKVLAREVGYKYVWFRDSKSFIKKMKAPLPL</sequence>
<proteinExistence type="predicted"/>
<dbReference type="Proteomes" id="UP000325440">
    <property type="component" value="Unassembled WGS sequence"/>
</dbReference>
<evidence type="ECO:0000259" key="2">
    <source>
        <dbReference type="Pfam" id="PF25298"/>
    </source>
</evidence>
<evidence type="ECO:0000313" key="4">
    <source>
        <dbReference type="Proteomes" id="UP000325440"/>
    </source>
</evidence>
<keyword evidence="1" id="KW-0175">Coiled coil</keyword>
<dbReference type="Pfam" id="PF25298">
    <property type="entry name" value="Baculo_FP_2nd"/>
    <property type="match status" value="1"/>
</dbReference>
<reference evidence="3 4" key="1">
    <citation type="submission" date="2019-08" db="EMBL/GenBank/DDBJ databases">
        <authorList>
            <person name="Alioto T."/>
            <person name="Alioto T."/>
            <person name="Gomez Garrido J."/>
        </authorList>
    </citation>
    <scope>NUCLEOTIDE SEQUENCE [LARGE SCALE GENOMIC DNA]</scope>
</reference>
<keyword evidence="4" id="KW-1185">Reference proteome</keyword>
<name>A0A5E4LYK4_9HEMI</name>
<dbReference type="OrthoDB" id="6621537at2759"/>
<evidence type="ECO:0000256" key="1">
    <source>
        <dbReference type="SAM" id="Coils"/>
    </source>
</evidence>
<evidence type="ECO:0000313" key="3">
    <source>
        <dbReference type="EMBL" id="VVC24636.1"/>
    </source>
</evidence>
<organism evidence="3 4">
    <name type="scientific">Cinara cedri</name>
    <dbReference type="NCBI Taxonomy" id="506608"/>
    <lineage>
        <taxon>Eukaryota</taxon>
        <taxon>Metazoa</taxon>
        <taxon>Ecdysozoa</taxon>
        <taxon>Arthropoda</taxon>
        <taxon>Hexapoda</taxon>
        <taxon>Insecta</taxon>
        <taxon>Pterygota</taxon>
        <taxon>Neoptera</taxon>
        <taxon>Paraneoptera</taxon>
        <taxon>Hemiptera</taxon>
        <taxon>Sternorrhyncha</taxon>
        <taxon>Aphidomorpha</taxon>
        <taxon>Aphidoidea</taxon>
        <taxon>Aphididae</taxon>
        <taxon>Lachninae</taxon>
        <taxon>Cinara</taxon>
    </lineage>
</organism>
<dbReference type="AlphaFoldDB" id="A0A5E4LYK4"/>
<accession>A0A5E4LYK4</accession>